<dbReference type="Pfam" id="PF12717">
    <property type="entry name" value="Cnd1"/>
    <property type="match status" value="1"/>
</dbReference>
<reference evidence="13" key="1">
    <citation type="journal article" date="2020" name="Fungal Divers.">
        <title>Resolving the Mortierellaceae phylogeny through synthesis of multi-gene phylogenetics and phylogenomics.</title>
        <authorList>
            <person name="Vandepol N."/>
            <person name="Liber J."/>
            <person name="Desiro A."/>
            <person name="Na H."/>
            <person name="Kennedy M."/>
            <person name="Barry K."/>
            <person name="Grigoriev I.V."/>
            <person name="Miller A.N."/>
            <person name="O'Donnell K."/>
            <person name="Stajich J.E."/>
            <person name="Bonito G."/>
        </authorList>
    </citation>
    <scope>NUCLEOTIDE SEQUENCE</scope>
    <source>
        <strain evidence="13">NRRL 2591</strain>
    </source>
</reference>
<gene>
    <name evidence="13" type="primary">YCS4</name>
    <name evidence="13" type="ORF">EC957_005644</name>
</gene>
<evidence type="ECO:0000256" key="9">
    <source>
        <dbReference type="ARBA" id="ARBA00023306"/>
    </source>
</evidence>
<evidence type="ECO:0000259" key="12">
    <source>
        <dbReference type="Pfam" id="PF12922"/>
    </source>
</evidence>
<organism evidence="13 14">
    <name type="scientific">Mortierella hygrophila</name>
    <dbReference type="NCBI Taxonomy" id="979708"/>
    <lineage>
        <taxon>Eukaryota</taxon>
        <taxon>Fungi</taxon>
        <taxon>Fungi incertae sedis</taxon>
        <taxon>Mucoromycota</taxon>
        <taxon>Mortierellomycotina</taxon>
        <taxon>Mortierellomycetes</taxon>
        <taxon>Mortierellales</taxon>
        <taxon>Mortierellaceae</taxon>
        <taxon>Mortierella</taxon>
    </lineage>
</organism>
<keyword evidence="4" id="KW-0158">Chromosome</keyword>
<dbReference type="PANTHER" id="PTHR14222:SF2">
    <property type="entry name" value="CONDENSIN COMPLEX SUBUNIT 1"/>
    <property type="match status" value="1"/>
</dbReference>
<dbReference type="GO" id="GO:0042393">
    <property type="term" value="F:histone binding"/>
    <property type="evidence" value="ECO:0007669"/>
    <property type="project" value="TreeGrafter"/>
</dbReference>
<feature type="compositionally biased region" description="Basic residues" evidence="10">
    <location>
        <begin position="1434"/>
        <end position="1450"/>
    </location>
</feature>
<dbReference type="Pfam" id="PF12922">
    <property type="entry name" value="Cnd1_N"/>
    <property type="match status" value="1"/>
</dbReference>
<keyword evidence="14" id="KW-1185">Reference proteome</keyword>
<dbReference type="GO" id="GO:0010032">
    <property type="term" value="P:meiotic chromosome condensation"/>
    <property type="evidence" value="ECO:0007669"/>
    <property type="project" value="TreeGrafter"/>
</dbReference>
<feature type="compositionally biased region" description="Acidic residues" evidence="10">
    <location>
        <begin position="495"/>
        <end position="504"/>
    </location>
</feature>
<dbReference type="InterPro" id="IPR032682">
    <property type="entry name" value="Cnd1_C"/>
</dbReference>
<dbReference type="Gene3D" id="1.25.10.10">
    <property type="entry name" value="Leucine-rich Repeat Variant"/>
    <property type="match status" value="2"/>
</dbReference>
<keyword evidence="9" id="KW-0131">Cell cycle</keyword>
<accession>A0A9P6JZK2</accession>
<evidence type="ECO:0000256" key="2">
    <source>
        <dbReference type="ARBA" id="ARBA00004286"/>
    </source>
</evidence>
<feature type="region of interest" description="Disordered" evidence="10">
    <location>
        <begin position="138"/>
        <end position="161"/>
    </location>
</feature>
<evidence type="ECO:0000256" key="1">
    <source>
        <dbReference type="ARBA" id="ARBA00004123"/>
    </source>
</evidence>
<evidence type="ECO:0000256" key="6">
    <source>
        <dbReference type="ARBA" id="ARBA00022776"/>
    </source>
</evidence>
<comment type="subcellular location">
    <subcellularLocation>
        <location evidence="2">Chromosome</location>
    </subcellularLocation>
    <subcellularLocation>
        <location evidence="1">Nucleus</location>
    </subcellularLocation>
</comment>
<dbReference type="InterPro" id="IPR026971">
    <property type="entry name" value="CND1/NCAPD3"/>
</dbReference>
<dbReference type="PANTHER" id="PTHR14222">
    <property type="entry name" value="CONDENSIN"/>
    <property type="match status" value="1"/>
</dbReference>
<dbReference type="InterPro" id="IPR016024">
    <property type="entry name" value="ARM-type_fold"/>
</dbReference>
<comment type="caution">
    <text evidence="13">The sequence shown here is derived from an EMBL/GenBank/DDBJ whole genome shotgun (WGS) entry which is preliminary data.</text>
</comment>
<dbReference type="InterPro" id="IPR011989">
    <property type="entry name" value="ARM-like"/>
</dbReference>
<feature type="compositionally biased region" description="Acidic residues" evidence="10">
    <location>
        <begin position="1313"/>
        <end position="1328"/>
    </location>
</feature>
<dbReference type="GO" id="GO:0000779">
    <property type="term" value="C:condensed chromosome, centromeric region"/>
    <property type="evidence" value="ECO:0007669"/>
    <property type="project" value="TreeGrafter"/>
</dbReference>
<dbReference type="GO" id="GO:0000796">
    <property type="term" value="C:condensin complex"/>
    <property type="evidence" value="ECO:0007669"/>
    <property type="project" value="TreeGrafter"/>
</dbReference>
<evidence type="ECO:0000256" key="3">
    <source>
        <dbReference type="ARBA" id="ARBA00009606"/>
    </source>
</evidence>
<feature type="compositionally biased region" description="Acidic residues" evidence="10">
    <location>
        <begin position="1468"/>
        <end position="1486"/>
    </location>
</feature>
<feature type="compositionally biased region" description="Acidic residues" evidence="10">
    <location>
        <begin position="1377"/>
        <end position="1390"/>
    </location>
</feature>
<evidence type="ECO:0000259" key="11">
    <source>
        <dbReference type="Pfam" id="PF12717"/>
    </source>
</evidence>
<sequence>MSEPFALDEELNNLQTDSIHIPNEIPIEGENPKTLDQILNGIVDTLQDSSYSITDGTTFDQIRSFIKHFNTLKKSTATKVWDIVLSGFNSEIVATAHDLEANDQDEYMEHRFPLETYGFLIMWIISLTEQKATSRAVQSEKAAGKATRVKGSRPKGGADVEEGVTTWIPEKQRAMDLMTSVLDLHLSKIWTATHEKETFVSLFYKPAYQLLENKDNVRIVVLKKLTYRVLCLCIKRHNHEFGAKTTILQNLQYWEHTPEPMAELLEMLSSEYDFPQLVDNILRDVASNEFDESIKDPTAPRAYSKFLVKLSEIAPKLVLKQMGLLIQHLDGENYMMRQAIVEIIGNLIAYLSELEQTEQVKNQIDGFFDVLEERIMDNNSYVRNKLLLIIASLCDLRSKFPKRRQRLTELVIGRLSDKSFLARKQAIKTLIRLIEKHPYSMHGGELDLEGWEIRYTEVTDDLKAMVTQPARRRAALRASAGGEGDMEVDKAESEAGPEDDAEDIAVPTDEELLELQASKEYITKTLQQRYYADAIRFIHLIHRGVPVMCELLASTMKQEVIEAMEFFVAIHRYKVRSASEGIRKMVHLVWMKDNNDEAKGVRTRLVECYWQIYLAPDESLTAKENTAVIARNLISLTYDSTLAELTSLEQLLTVIVADSIANSNNNNSEDHISISDEVVEKLWQVYSHHKDIPNQQRRGAIIILGMLGKAKPDIVANKIETILRIGLGKHGRADLALARYSCIALQRIAGEKKKQKGMIAQDTVRLPMDHAIFLRLRNLIDTPTTSKHWFSVAEQVINAIYLLGEHPDSLCGDIIKTRCKYIFNLQESNSSPDTMSIDVPSTPLPDDSTINPENAFKVDSWQLSQLLFIVGHVAMKHIVHMEVIEEEFKRRKAGVGSDGKKDKDAAEDELDQVVGTTEDEFGDAMAHIRERELLFGEDSLLQVFGPLIITICGNNTLYSDKTLQSSATLALCKLMCISAEFCEHNLQLLFTILEKSKQPAIRSNIIIALGDMAVCFNNLIDANINYLYKRLSDSDKAVKKNTLMVLTHLILNGMVKVKGQLGEMAICLTDEDNRISDLARLFFTELTSKDNAVYNNMPDIISHMSNTQIAEDSYRKIMKFLFELIKEKNMDSMIEKLCQRFKNTDQPRGWRDIAFCLSMLPFKTEKSFKRLLEGFPHYQDKVYEEQVFKCLTDIVTKGRQIKPPKPELKPIIDEFESKLQEYKAKGDEVQDTEFKAINAVNKGSRKGGRRAISTLVGLKIRNASVATVEVAEEKRVTRRSRRGADQDEDSDDIKEEEDNEPRRSKTRNAKEGDQDDEVDDEEDAEMEEGMEKLTVRNAQTNSRRDQGRRGRVGAKGRVDEDGDTVMDETGKAFHLGEDEEEKEEEEEEELQPPVRRRGRGANRELSAEPAPARKATKPPAKTAKAKALAPKASGGRKSKASSQKKGKSRKTWSDEDESGEDEVFHTGDEDEDDDDDEKSEEESEEEMSTRKRKPAAKAAAKATKKTAVRDASEEPDATPPPPPAGRARRAAATRARRIIESDSEEEEEEEDSE</sequence>
<evidence type="ECO:0000256" key="10">
    <source>
        <dbReference type="SAM" id="MobiDB-lite"/>
    </source>
</evidence>
<dbReference type="GO" id="GO:0007076">
    <property type="term" value="P:mitotic chromosome condensation"/>
    <property type="evidence" value="ECO:0007669"/>
    <property type="project" value="InterPro"/>
</dbReference>
<evidence type="ECO:0000256" key="5">
    <source>
        <dbReference type="ARBA" id="ARBA00022618"/>
    </source>
</evidence>
<dbReference type="Proteomes" id="UP000723463">
    <property type="component" value="Unassembled WGS sequence"/>
</dbReference>
<feature type="region of interest" description="Disordered" evidence="10">
    <location>
        <begin position="1270"/>
        <end position="1553"/>
    </location>
</feature>
<dbReference type="GO" id="GO:0051301">
    <property type="term" value="P:cell division"/>
    <property type="evidence" value="ECO:0007669"/>
    <property type="project" value="UniProtKB-KW"/>
</dbReference>
<keyword evidence="6" id="KW-0498">Mitosis</keyword>
<dbReference type="SUPFAM" id="SSF48371">
    <property type="entry name" value="ARM repeat"/>
    <property type="match status" value="1"/>
</dbReference>
<dbReference type="InterPro" id="IPR024324">
    <property type="entry name" value="Condensin_cplx_su1_N"/>
</dbReference>
<evidence type="ECO:0000313" key="13">
    <source>
        <dbReference type="EMBL" id="KAF9539215.1"/>
    </source>
</evidence>
<feature type="compositionally biased region" description="Low complexity" evidence="10">
    <location>
        <begin position="1407"/>
        <end position="1433"/>
    </location>
</feature>
<feature type="compositionally biased region" description="Acidic residues" evidence="10">
    <location>
        <begin position="1541"/>
        <end position="1553"/>
    </location>
</feature>
<keyword evidence="5" id="KW-0132">Cell division</keyword>
<comment type="similarity">
    <text evidence="3">Belongs to the CND1 (condensin subunit 1) family.</text>
</comment>
<feature type="domain" description="Condensin complex subunit 1 N-terminal" evidence="12">
    <location>
        <begin position="76"/>
        <end position="243"/>
    </location>
</feature>
<feature type="compositionally biased region" description="Basic residues" evidence="10">
    <location>
        <begin position="1526"/>
        <end position="1536"/>
    </location>
</feature>
<dbReference type="GO" id="GO:0005634">
    <property type="term" value="C:nucleus"/>
    <property type="evidence" value="ECO:0007669"/>
    <property type="project" value="UniProtKB-SubCell"/>
</dbReference>
<feature type="compositionally biased region" description="Acidic residues" evidence="10">
    <location>
        <begin position="1286"/>
        <end position="1299"/>
    </location>
</feature>
<keyword evidence="8" id="KW-0539">Nucleus</keyword>
<feature type="region of interest" description="Disordered" evidence="10">
    <location>
        <begin position="476"/>
        <end position="504"/>
    </location>
</feature>
<dbReference type="PIRSF" id="PIRSF017127">
    <property type="entry name" value="Condensin_D2"/>
    <property type="match status" value="1"/>
</dbReference>
<evidence type="ECO:0000313" key="14">
    <source>
        <dbReference type="Proteomes" id="UP000723463"/>
    </source>
</evidence>
<keyword evidence="7" id="KW-0226">DNA condensation</keyword>
<dbReference type="EMBL" id="JAAAXW010000258">
    <property type="protein sequence ID" value="KAF9539215.1"/>
    <property type="molecule type" value="Genomic_DNA"/>
</dbReference>
<dbReference type="InterPro" id="IPR007673">
    <property type="entry name" value="Condensin_cplx_su1"/>
</dbReference>
<evidence type="ECO:0000256" key="4">
    <source>
        <dbReference type="ARBA" id="ARBA00022454"/>
    </source>
</evidence>
<evidence type="ECO:0000256" key="8">
    <source>
        <dbReference type="ARBA" id="ARBA00023242"/>
    </source>
</evidence>
<name>A0A9P6JZK2_9FUNG</name>
<feature type="domain" description="Condensin complex subunit 1 C-terminal" evidence="11">
    <location>
        <begin position="1001"/>
        <end position="1158"/>
    </location>
</feature>
<proteinExistence type="inferred from homology"/>
<feature type="compositionally biased region" description="Basic and acidic residues" evidence="10">
    <location>
        <begin position="1300"/>
        <end position="1312"/>
    </location>
</feature>
<protein>
    <submittedName>
        <fullName evidence="13">Condensin complex subunit</fullName>
    </submittedName>
</protein>
<evidence type="ECO:0000256" key="7">
    <source>
        <dbReference type="ARBA" id="ARBA00023067"/>
    </source>
</evidence>